<protein>
    <submittedName>
        <fullName evidence="1">Uncharacterized protein</fullName>
    </submittedName>
</protein>
<name>A0A0F9KKI1_9ZZZZ</name>
<proteinExistence type="predicted"/>
<dbReference type="AlphaFoldDB" id="A0A0F9KKI1"/>
<dbReference type="EMBL" id="LAZR01007832">
    <property type="protein sequence ID" value="KKM82644.1"/>
    <property type="molecule type" value="Genomic_DNA"/>
</dbReference>
<accession>A0A0F9KKI1</accession>
<reference evidence="1" key="1">
    <citation type="journal article" date="2015" name="Nature">
        <title>Complex archaea that bridge the gap between prokaryotes and eukaryotes.</title>
        <authorList>
            <person name="Spang A."/>
            <person name="Saw J.H."/>
            <person name="Jorgensen S.L."/>
            <person name="Zaremba-Niedzwiedzka K."/>
            <person name="Martijn J."/>
            <person name="Lind A.E."/>
            <person name="van Eijk R."/>
            <person name="Schleper C."/>
            <person name="Guy L."/>
            <person name="Ettema T.J."/>
        </authorList>
    </citation>
    <scope>NUCLEOTIDE SEQUENCE</scope>
</reference>
<sequence length="132" mass="15268">MAPIYPFREKVVILSADAGTNYLDHVQIRQRRIFHYDHITVENETSDYTKLLLGVLSEDEMHKYEEQHSPRKGILYPWHPRKDVTVLENETLRAELQGCTSGDTLVMYVAGWYVILEKPKAPAPAPEEEAEE</sequence>
<organism evidence="1">
    <name type="scientific">marine sediment metagenome</name>
    <dbReference type="NCBI Taxonomy" id="412755"/>
    <lineage>
        <taxon>unclassified sequences</taxon>
        <taxon>metagenomes</taxon>
        <taxon>ecological metagenomes</taxon>
    </lineage>
</organism>
<comment type="caution">
    <text evidence="1">The sequence shown here is derived from an EMBL/GenBank/DDBJ whole genome shotgun (WGS) entry which is preliminary data.</text>
</comment>
<gene>
    <name evidence="1" type="ORF">LCGC14_1317560</name>
</gene>
<evidence type="ECO:0000313" key="1">
    <source>
        <dbReference type="EMBL" id="KKM82644.1"/>
    </source>
</evidence>